<dbReference type="InterPro" id="IPR036259">
    <property type="entry name" value="MFS_trans_sf"/>
</dbReference>
<comment type="caution">
    <text evidence="9">The sequence shown here is derived from an EMBL/GenBank/DDBJ whole genome shotgun (WGS) entry which is preliminary data.</text>
</comment>
<dbReference type="Gene3D" id="1.20.1250.20">
    <property type="entry name" value="MFS general substrate transporter like domains"/>
    <property type="match status" value="1"/>
</dbReference>
<evidence type="ECO:0000256" key="2">
    <source>
        <dbReference type="ARBA" id="ARBA00022448"/>
    </source>
</evidence>
<dbReference type="RefSeq" id="WP_345480042.1">
    <property type="nucleotide sequence ID" value="NZ_BAABLP010000002.1"/>
</dbReference>
<feature type="transmembrane region" description="Helical" evidence="7">
    <location>
        <begin position="360"/>
        <end position="384"/>
    </location>
</feature>
<evidence type="ECO:0000256" key="7">
    <source>
        <dbReference type="SAM" id="Phobius"/>
    </source>
</evidence>
<gene>
    <name evidence="9" type="ORF">GCM10025783_11240</name>
</gene>
<keyword evidence="4 7" id="KW-0812">Transmembrane</keyword>
<accession>A0ABP8YZC7</accession>
<sequence length="400" mass="39138">MRTASRRTAFATAALTAALALWTSGAPSVVYPSYGRAWSVPPALTTVVFGVYPLTLLVVLGLFGAISDRIGRRAAIVLGLGLMAVGTVAFALAPSVAVLLVGRVLTGAGVGFALSPATAALAEYAAPGRGHLAGAVATASTAGGLTVALVVGGVLLTFVGDPLHASYWPLLAAILLTLLLALRLPATVRGTGSVVRVLRVPRSMRGVVAQGALGVAAAYGTGGVILALGADVAVDLLGTSAPLVIGLVLALSAVTIGVTALLARRVRASRSAPAGAVAMVAGLGVLVLAAGTGSLAVFLASIVVTGVGYSLLFSAGVGVAAELAPAEHRAATVSAVYFAGYAVQAVAAIGLGQLATAQGLFPAIALGAVVLSLLALVAGGAPFVRAHRAARSTVSEGTPA</sequence>
<feature type="transmembrane region" description="Helical" evidence="7">
    <location>
        <begin position="297"/>
        <end position="323"/>
    </location>
</feature>
<feature type="transmembrane region" description="Helical" evidence="7">
    <location>
        <begin position="274"/>
        <end position="291"/>
    </location>
</feature>
<protein>
    <recommendedName>
        <fullName evidence="8">Major facilitator superfamily (MFS) profile domain-containing protein</fullName>
    </recommendedName>
</protein>
<dbReference type="PANTHER" id="PTHR23517">
    <property type="entry name" value="RESISTANCE PROTEIN MDTM, PUTATIVE-RELATED-RELATED"/>
    <property type="match status" value="1"/>
</dbReference>
<keyword evidence="2" id="KW-0813">Transport</keyword>
<evidence type="ECO:0000256" key="5">
    <source>
        <dbReference type="ARBA" id="ARBA00022989"/>
    </source>
</evidence>
<keyword evidence="3" id="KW-1003">Cell membrane</keyword>
<feature type="transmembrane region" description="Helical" evidence="7">
    <location>
        <begin position="241"/>
        <end position="262"/>
    </location>
</feature>
<dbReference type="InterPro" id="IPR011701">
    <property type="entry name" value="MFS"/>
</dbReference>
<dbReference type="InterPro" id="IPR050171">
    <property type="entry name" value="MFS_Transporters"/>
</dbReference>
<feature type="transmembrane region" description="Helical" evidence="7">
    <location>
        <begin position="75"/>
        <end position="98"/>
    </location>
</feature>
<comment type="subcellular location">
    <subcellularLocation>
        <location evidence="1">Cell membrane</location>
        <topology evidence="1">Multi-pass membrane protein</topology>
    </subcellularLocation>
</comment>
<dbReference type="PROSITE" id="PS50850">
    <property type="entry name" value="MFS"/>
    <property type="match status" value="1"/>
</dbReference>
<feature type="domain" description="Major facilitator superfamily (MFS) profile" evidence="8">
    <location>
        <begin position="9"/>
        <end position="400"/>
    </location>
</feature>
<dbReference type="PANTHER" id="PTHR23517:SF13">
    <property type="entry name" value="MAJOR FACILITATOR SUPERFAMILY MFS_1"/>
    <property type="match status" value="1"/>
</dbReference>
<name>A0ABP8YZC7_9MICO</name>
<feature type="transmembrane region" description="Helical" evidence="7">
    <location>
        <begin position="104"/>
        <end position="125"/>
    </location>
</feature>
<feature type="transmembrane region" description="Helical" evidence="7">
    <location>
        <begin position="132"/>
        <end position="159"/>
    </location>
</feature>
<evidence type="ECO:0000313" key="9">
    <source>
        <dbReference type="EMBL" id="GAA4741774.1"/>
    </source>
</evidence>
<keyword evidence="10" id="KW-1185">Reference proteome</keyword>
<evidence type="ECO:0000256" key="6">
    <source>
        <dbReference type="ARBA" id="ARBA00023136"/>
    </source>
</evidence>
<keyword evidence="5 7" id="KW-1133">Transmembrane helix</keyword>
<feature type="transmembrane region" description="Helical" evidence="7">
    <location>
        <begin position="207"/>
        <end position="229"/>
    </location>
</feature>
<dbReference type="Pfam" id="PF07690">
    <property type="entry name" value="MFS_1"/>
    <property type="match status" value="1"/>
</dbReference>
<feature type="transmembrane region" description="Helical" evidence="7">
    <location>
        <begin position="41"/>
        <end position="63"/>
    </location>
</feature>
<dbReference type="SUPFAM" id="SSF103473">
    <property type="entry name" value="MFS general substrate transporter"/>
    <property type="match status" value="1"/>
</dbReference>
<proteinExistence type="predicted"/>
<dbReference type="EMBL" id="BAABLP010000002">
    <property type="protein sequence ID" value="GAA4741774.1"/>
    <property type="molecule type" value="Genomic_DNA"/>
</dbReference>
<organism evidence="9 10">
    <name type="scientific">Amnibacterium soli</name>
    <dbReference type="NCBI Taxonomy" id="1282736"/>
    <lineage>
        <taxon>Bacteria</taxon>
        <taxon>Bacillati</taxon>
        <taxon>Actinomycetota</taxon>
        <taxon>Actinomycetes</taxon>
        <taxon>Micrococcales</taxon>
        <taxon>Microbacteriaceae</taxon>
        <taxon>Amnibacterium</taxon>
    </lineage>
</organism>
<feature type="transmembrane region" description="Helical" evidence="7">
    <location>
        <begin position="165"/>
        <end position="186"/>
    </location>
</feature>
<dbReference type="Proteomes" id="UP001500121">
    <property type="component" value="Unassembled WGS sequence"/>
</dbReference>
<feature type="transmembrane region" description="Helical" evidence="7">
    <location>
        <begin position="335"/>
        <end position="354"/>
    </location>
</feature>
<keyword evidence="6 7" id="KW-0472">Membrane</keyword>
<reference evidence="10" key="1">
    <citation type="journal article" date="2019" name="Int. J. Syst. Evol. Microbiol.">
        <title>The Global Catalogue of Microorganisms (GCM) 10K type strain sequencing project: providing services to taxonomists for standard genome sequencing and annotation.</title>
        <authorList>
            <consortium name="The Broad Institute Genomics Platform"/>
            <consortium name="The Broad Institute Genome Sequencing Center for Infectious Disease"/>
            <person name="Wu L."/>
            <person name="Ma J."/>
        </authorList>
    </citation>
    <scope>NUCLEOTIDE SEQUENCE [LARGE SCALE GENOMIC DNA]</scope>
    <source>
        <strain evidence="10">JCM 19015</strain>
    </source>
</reference>
<evidence type="ECO:0000313" key="10">
    <source>
        <dbReference type="Proteomes" id="UP001500121"/>
    </source>
</evidence>
<evidence type="ECO:0000256" key="4">
    <source>
        <dbReference type="ARBA" id="ARBA00022692"/>
    </source>
</evidence>
<evidence type="ECO:0000256" key="1">
    <source>
        <dbReference type="ARBA" id="ARBA00004651"/>
    </source>
</evidence>
<evidence type="ECO:0000256" key="3">
    <source>
        <dbReference type="ARBA" id="ARBA00022475"/>
    </source>
</evidence>
<dbReference type="InterPro" id="IPR020846">
    <property type="entry name" value="MFS_dom"/>
</dbReference>
<evidence type="ECO:0000259" key="8">
    <source>
        <dbReference type="PROSITE" id="PS50850"/>
    </source>
</evidence>